<dbReference type="EMBL" id="JAMZEJ010000006">
    <property type="protein sequence ID" value="MCQ8241314.1"/>
    <property type="molecule type" value="Genomic_DNA"/>
</dbReference>
<proteinExistence type="predicted"/>
<evidence type="ECO:0000256" key="1">
    <source>
        <dbReference type="SAM" id="MobiDB-lite"/>
    </source>
</evidence>
<evidence type="ECO:0000256" key="2">
    <source>
        <dbReference type="SAM" id="SignalP"/>
    </source>
</evidence>
<name>A0ABT1VYA5_9PROT</name>
<protein>
    <submittedName>
        <fullName evidence="3">Uncharacterized protein</fullName>
    </submittedName>
</protein>
<feature type="region of interest" description="Disordered" evidence="1">
    <location>
        <begin position="25"/>
        <end position="60"/>
    </location>
</feature>
<evidence type="ECO:0000313" key="3">
    <source>
        <dbReference type="EMBL" id="MCQ8241314.1"/>
    </source>
</evidence>
<comment type="caution">
    <text evidence="3">The sequence shown here is derived from an EMBL/GenBank/DDBJ whole genome shotgun (WGS) entry which is preliminary data.</text>
</comment>
<feature type="chain" id="PRO_5047411124" evidence="2">
    <location>
        <begin position="23"/>
        <end position="142"/>
    </location>
</feature>
<accession>A0ABT1VYA5</accession>
<organism evidence="3 4">
    <name type="scientific">Rhizosaccharibacter radicis</name>
    <dbReference type="NCBI Taxonomy" id="2782605"/>
    <lineage>
        <taxon>Bacteria</taxon>
        <taxon>Pseudomonadati</taxon>
        <taxon>Pseudomonadota</taxon>
        <taxon>Alphaproteobacteria</taxon>
        <taxon>Acetobacterales</taxon>
        <taxon>Acetobacteraceae</taxon>
        <taxon>Rhizosaccharibacter</taxon>
    </lineage>
</organism>
<keyword evidence="2" id="KW-0732">Signal</keyword>
<dbReference type="RefSeq" id="WP_422920057.1">
    <property type="nucleotide sequence ID" value="NZ_JAMZEJ010000006.1"/>
</dbReference>
<feature type="signal peptide" evidence="2">
    <location>
        <begin position="1"/>
        <end position="22"/>
    </location>
</feature>
<sequence>MNNRRIILSAVLSICSVTTAIAAPVSHGRRGSPAATASGPTTGWTASHCGQEPAPPRVEGGTVERYNASVDRVSAYDQAARSFNSCVSREAVAQQTAASEDARNRIAAIQAGSGAVRNRIAANFQSLSAQLKQANEKLGAKR</sequence>
<evidence type="ECO:0000313" key="4">
    <source>
        <dbReference type="Proteomes" id="UP001524547"/>
    </source>
</evidence>
<keyword evidence="4" id="KW-1185">Reference proteome</keyword>
<gene>
    <name evidence="3" type="ORF">NFI88_10735</name>
</gene>
<dbReference type="Proteomes" id="UP001524547">
    <property type="component" value="Unassembled WGS sequence"/>
</dbReference>
<reference evidence="3 4" key="1">
    <citation type="submission" date="2022-06" db="EMBL/GenBank/DDBJ databases">
        <title>Rhizosaccharibacter gen. nov. sp. nov. KSS12, endophytic bacteria isolated from sugarcane.</title>
        <authorList>
            <person name="Pitiwittayakul N."/>
        </authorList>
    </citation>
    <scope>NUCLEOTIDE SEQUENCE [LARGE SCALE GENOMIC DNA]</scope>
    <source>
        <strain evidence="3 4">KSS12</strain>
    </source>
</reference>